<sequence length="45" mass="4465">MGTAPGYAADADVPSASGADRALAPEFIAAATGPLGIERDRYVDG</sequence>
<proteinExistence type="predicted"/>
<gene>
    <name evidence="1" type="ORF">SAMN04488085_116105</name>
</gene>
<dbReference type="EMBL" id="FOSW01000016">
    <property type="protein sequence ID" value="SFL73894.1"/>
    <property type="molecule type" value="Genomic_DNA"/>
</dbReference>
<protein>
    <submittedName>
        <fullName evidence="1">Uncharacterized protein</fullName>
    </submittedName>
</protein>
<organism evidence="1 2">
    <name type="scientific">Geodermatophilus ruber</name>
    <dbReference type="NCBI Taxonomy" id="504800"/>
    <lineage>
        <taxon>Bacteria</taxon>
        <taxon>Bacillati</taxon>
        <taxon>Actinomycetota</taxon>
        <taxon>Actinomycetes</taxon>
        <taxon>Geodermatophilales</taxon>
        <taxon>Geodermatophilaceae</taxon>
        <taxon>Geodermatophilus</taxon>
    </lineage>
</organism>
<dbReference type="Proteomes" id="UP000199152">
    <property type="component" value="Unassembled WGS sequence"/>
</dbReference>
<name>A0A1I4K576_9ACTN</name>
<dbReference type="AlphaFoldDB" id="A0A1I4K576"/>
<reference evidence="1 2" key="1">
    <citation type="submission" date="2016-10" db="EMBL/GenBank/DDBJ databases">
        <authorList>
            <person name="de Groot N.N."/>
        </authorList>
    </citation>
    <scope>NUCLEOTIDE SEQUENCE [LARGE SCALE GENOMIC DNA]</scope>
    <source>
        <strain evidence="1 2">DSM 45317</strain>
    </source>
</reference>
<accession>A0A1I4K576</accession>
<dbReference type="InParanoid" id="A0A1I4K576"/>
<evidence type="ECO:0000313" key="1">
    <source>
        <dbReference type="EMBL" id="SFL73894.1"/>
    </source>
</evidence>
<dbReference type="RefSeq" id="WP_177212917.1">
    <property type="nucleotide sequence ID" value="NZ_FOSW01000016.1"/>
</dbReference>
<keyword evidence="2" id="KW-1185">Reference proteome</keyword>
<evidence type="ECO:0000313" key="2">
    <source>
        <dbReference type="Proteomes" id="UP000199152"/>
    </source>
</evidence>